<evidence type="ECO:0000256" key="5">
    <source>
        <dbReference type="ARBA" id="ARBA00023134"/>
    </source>
</evidence>
<evidence type="ECO:0000256" key="2">
    <source>
        <dbReference type="ARBA" id="ARBA00022540"/>
    </source>
</evidence>
<reference evidence="7 8" key="1">
    <citation type="journal article" date="2016" name="Nat. Commun.">
        <title>Thousands of microbial genomes shed light on interconnected biogeochemical processes in an aquifer system.</title>
        <authorList>
            <person name="Anantharaman K."/>
            <person name="Brown C.T."/>
            <person name="Hug L.A."/>
            <person name="Sharon I."/>
            <person name="Castelle C.J."/>
            <person name="Probst A.J."/>
            <person name="Thomas B.C."/>
            <person name="Singh A."/>
            <person name="Wilkins M.J."/>
            <person name="Karaoz U."/>
            <person name="Brodie E.L."/>
            <person name="Williams K.H."/>
            <person name="Hubbard S.S."/>
            <person name="Banfield J.F."/>
        </authorList>
    </citation>
    <scope>NUCLEOTIDE SEQUENCE [LARGE SCALE GENOMIC DNA]</scope>
</reference>
<dbReference type="SUPFAM" id="SSF52156">
    <property type="entry name" value="Initiation factor IF2/eIF5b, domain 3"/>
    <property type="match status" value="1"/>
</dbReference>
<dbReference type="GO" id="GO:0003743">
    <property type="term" value="F:translation initiation factor activity"/>
    <property type="evidence" value="ECO:0007669"/>
    <property type="project" value="UniProtKB-KW"/>
</dbReference>
<keyword evidence="4" id="KW-0648">Protein biosynthesis</keyword>
<sequence length="466" mass="49661">MEKGHERPPIVTVLGHVDHGKTTLLDAIRKTNVASKEAGGITQSIGASVITTKDGKRITFIDTPGHAAFSKMRSRGADVADIAILVVAAEDGVKPQTMEALQLIKEAKIPLIVAITKIDLSSADVEGSTGQIEKQGILFEGRGGSTSLVKVSGKTGQGIDDLIETISLLSQVSEISGDPKAPLVGVVIETQKDKKGPLVSAIIREGSLKVGDDISAGDTSTKVRGLFDDRGLPVKEVLPGEPVQILGFGVLPEIGAKIEINKKEPSEEEYKKTLPVAKLKKGELGVIIKAENAGGLEAVLGNLPPRIVVVDSGIGDIFESDILLAKASGIKRIFAFEVKASPNVIKLADAEGVRVEKFEIIYELFQRLQELVQKGDVEILGRAEILASFPFNNRKVAGARVVSGKIAKVDTLILTRGDKELGKIRAISLKKQKQEIAEAKAGEEFGMIFEPQLDFAIGDVIVSVRK</sequence>
<dbReference type="GO" id="GO:0003924">
    <property type="term" value="F:GTPase activity"/>
    <property type="evidence" value="ECO:0007669"/>
    <property type="project" value="InterPro"/>
</dbReference>
<dbReference type="Gene3D" id="2.40.30.10">
    <property type="entry name" value="Translation factors"/>
    <property type="match status" value="2"/>
</dbReference>
<dbReference type="SUPFAM" id="SSF50447">
    <property type="entry name" value="Translation proteins"/>
    <property type="match status" value="2"/>
</dbReference>
<evidence type="ECO:0000256" key="3">
    <source>
        <dbReference type="ARBA" id="ARBA00022741"/>
    </source>
</evidence>
<accession>A0A1F7X7B4</accession>
<name>A0A1F7X7B4_9BACT</name>
<evidence type="ECO:0000256" key="1">
    <source>
        <dbReference type="ARBA" id="ARBA00007733"/>
    </source>
</evidence>
<dbReference type="CDD" id="cd01887">
    <property type="entry name" value="IF2_eIF5B"/>
    <property type="match status" value="1"/>
</dbReference>
<dbReference type="PANTHER" id="PTHR43381">
    <property type="entry name" value="TRANSLATION INITIATION FACTOR IF-2-RELATED"/>
    <property type="match status" value="1"/>
</dbReference>
<feature type="domain" description="Tr-type G" evidence="6">
    <location>
        <begin position="6"/>
        <end position="174"/>
    </location>
</feature>
<dbReference type="InterPro" id="IPR023115">
    <property type="entry name" value="TIF_IF2_dom3"/>
</dbReference>
<proteinExistence type="inferred from homology"/>
<dbReference type="InterPro" id="IPR036925">
    <property type="entry name" value="TIF_IF2_dom3_sf"/>
</dbReference>
<gene>
    <name evidence="7" type="ORF">A2Y68_02200</name>
</gene>
<dbReference type="InterPro" id="IPR000795">
    <property type="entry name" value="T_Tr_GTP-bd_dom"/>
</dbReference>
<dbReference type="Pfam" id="PF00009">
    <property type="entry name" value="GTP_EFTU"/>
    <property type="match status" value="1"/>
</dbReference>
<dbReference type="FunFam" id="3.40.50.300:FF:000019">
    <property type="entry name" value="Translation initiation factor IF-2"/>
    <property type="match status" value="1"/>
</dbReference>
<dbReference type="SUPFAM" id="SSF52540">
    <property type="entry name" value="P-loop containing nucleoside triphosphate hydrolases"/>
    <property type="match status" value="1"/>
</dbReference>
<dbReference type="GO" id="GO:0005525">
    <property type="term" value="F:GTP binding"/>
    <property type="evidence" value="ECO:0007669"/>
    <property type="project" value="UniProtKB-KW"/>
</dbReference>
<dbReference type="PANTHER" id="PTHR43381:SF4">
    <property type="entry name" value="EUKARYOTIC TRANSLATION INITIATION FACTOR 5B"/>
    <property type="match status" value="1"/>
</dbReference>
<dbReference type="InterPro" id="IPR027417">
    <property type="entry name" value="P-loop_NTPase"/>
</dbReference>
<keyword evidence="3" id="KW-0547">Nucleotide-binding</keyword>
<dbReference type="Proteomes" id="UP000176778">
    <property type="component" value="Unassembled WGS sequence"/>
</dbReference>
<evidence type="ECO:0000256" key="4">
    <source>
        <dbReference type="ARBA" id="ARBA00022917"/>
    </source>
</evidence>
<dbReference type="STRING" id="1802479.A2Y68_02200"/>
<comment type="caution">
    <text evidence="7">The sequence shown here is derived from an EMBL/GenBank/DDBJ whole genome shotgun (WGS) entry which is preliminary data.</text>
</comment>
<dbReference type="Gene3D" id="3.40.50.300">
    <property type="entry name" value="P-loop containing nucleotide triphosphate hydrolases"/>
    <property type="match status" value="1"/>
</dbReference>
<dbReference type="InterPro" id="IPR009000">
    <property type="entry name" value="Transl_B-barrel_sf"/>
</dbReference>
<dbReference type="AlphaFoldDB" id="A0A1F7X7B4"/>
<evidence type="ECO:0000259" key="6">
    <source>
        <dbReference type="PROSITE" id="PS51722"/>
    </source>
</evidence>
<organism evidence="7 8">
    <name type="scientific">Candidatus Woesebacteria bacterium RBG_13_46_13</name>
    <dbReference type="NCBI Taxonomy" id="1802479"/>
    <lineage>
        <taxon>Bacteria</taxon>
        <taxon>Candidatus Woeseibacteriota</taxon>
    </lineage>
</organism>
<dbReference type="GO" id="GO:0005737">
    <property type="term" value="C:cytoplasm"/>
    <property type="evidence" value="ECO:0007669"/>
    <property type="project" value="TreeGrafter"/>
</dbReference>
<keyword evidence="5" id="KW-0342">GTP-binding</keyword>
<dbReference type="InterPro" id="IPR053905">
    <property type="entry name" value="EF-G-like_DII"/>
</dbReference>
<dbReference type="NCBIfam" id="TIGR00231">
    <property type="entry name" value="small_GTP"/>
    <property type="match status" value="1"/>
</dbReference>
<comment type="similarity">
    <text evidence="1">Belongs to the TRAFAC class translation factor GTPase superfamily. Classic translation factor GTPase family. IF-2 subfamily.</text>
</comment>
<evidence type="ECO:0000313" key="8">
    <source>
        <dbReference type="Proteomes" id="UP000176778"/>
    </source>
</evidence>
<dbReference type="InterPro" id="IPR005225">
    <property type="entry name" value="Small_GTP-bd"/>
</dbReference>
<dbReference type="Pfam" id="PF22042">
    <property type="entry name" value="EF-G_D2"/>
    <property type="match status" value="1"/>
</dbReference>
<dbReference type="InterPro" id="IPR015760">
    <property type="entry name" value="TIF_IF2"/>
</dbReference>
<evidence type="ECO:0000313" key="7">
    <source>
        <dbReference type="EMBL" id="OGM10228.1"/>
    </source>
</evidence>
<dbReference type="EMBL" id="MGFR01000001">
    <property type="protein sequence ID" value="OGM10228.1"/>
    <property type="molecule type" value="Genomic_DNA"/>
</dbReference>
<dbReference type="PROSITE" id="PS51722">
    <property type="entry name" value="G_TR_2"/>
    <property type="match status" value="1"/>
</dbReference>
<dbReference type="Pfam" id="PF11987">
    <property type="entry name" value="IF-2"/>
    <property type="match status" value="1"/>
</dbReference>
<protein>
    <recommendedName>
        <fullName evidence="6">Tr-type G domain-containing protein</fullName>
    </recommendedName>
</protein>
<keyword evidence="2" id="KW-0396">Initiation factor</keyword>
<dbReference type="Gene3D" id="3.40.50.10050">
    <property type="entry name" value="Translation initiation factor IF- 2, domain 3"/>
    <property type="match status" value="1"/>
</dbReference>